<dbReference type="Pfam" id="PF13385">
    <property type="entry name" value="Laminin_G_3"/>
    <property type="match status" value="2"/>
</dbReference>
<protein>
    <submittedName>
        <fullName evidence="1">Uncharacterized protein</fullName>
    </submittedName>
</protein>
<dbReference type="InterPro" id="IPR013320">
    <property type="entry name" value="ConA-like_dom_sf"/>
</dbReference>
<evidence type="ECO:0000313" key="1">
    <source>
        <dbReference type="EMBL" id="QHT83817.1"/>
    </source>
</evidence>
<reference evidence="1" key="1">
    <citation type="journal article" date="2020" name="Nature">
        <title>Giant virus diversity and host interactions through global metagenomics.</title>
        <authorList>
            <person name="Schulz F."/>
            <person name="Roux S."/>
            <person name="Paez-Espino D."/>
            <person name="Jungbluth S."/>
            <person name="Walsh D.A."/>
            <person name="Denef V.J."/>
            <person name="McMahon K.D."/>
            <person name="Konstantinidis K.T."/>
            <person name="Eloe-Fadrosh E.A."/>
            <person name="Kyrpides N.C."/>
            <person name="Woyke T."/>
        </authorList>
    </citation>
    <scope>NUCLEOTIDE SEQUENCE</scope>
    <source>
        <strain evidence="1">GVMAG-M-3300023184-168</strain>
    </source>
</reference>
<accession>A0A6C0HU42</accession>
<name>A0A6C0HU42_9ZZZZ</name>
<proteinExistence type="predicted"/>
<organism evidence="1">
    <name type="scientific">viral metagenome</name>
    <dbReference type="NCBI Taxonomy" id="1070528"/>
    <lineage>
        <taxon>unclassified sequences</taxon>
        <taxon>metagenomes</taxon>
        <taxon>organismal metagenomes</taxon>
    </lineage>
</organism>
<dbReference type="SUPFAM" id="SSF49899">
    <property type="entry name" value="Concanavalin A-like lectins/glucanases"/>
    <property type="match status" value="2"/>
</dbReference>
<dbReference type="EMBL" id="MN740012">
    <property type="protein sequence ID" value="QHT83817.1"/>
    <property type="molecule type" value="Genomic_DNA"/>
</dbReference>
<dbReference type="Gene3D" id="2.60.120.200">
    <property type="match status" value="4"/>
</dbReference>
<sequence length="1382" mass="151241">MSLTFNLVNNQIYAIVQPPTPTITSVVQSPPNNIIVSWDNLSNLLTYNLICSDNTLNVYGIKTNSYSVTVTPGVSYIFKVVSVINTSIIPVSSVPSVALNPITYLSVPSVTATSSILGVSDSTGSITITWNEITGATKYNIIPSLSSISSIPGIVLNGITDSTIGIMYNSGSYSYTISNIPSGSTSSFQIVDIANDGSQNISDNSNSVTLLNQPSTPIATLSGSSILISWNGVAGATSYNLISNTSFSLLGITSSTSNVSFNSGSNNYTYNYSSGLVGVSYTFQIAAVYSNINPINYSISNYSNSSQNIQIPIPIPNTPDLVWLKFDNTTYNPVNYNKTYNSSTYIPLNNSSTISGTTFNFYPYNGNILNFTKNSKTVSLLINKSENNGVTTGNIFSLIYSNGIPIPTGATIGIGYTLCYWIYIPKDGLPGNQPFMCAFTTSNTLYSTSILTANTFIGSTLLGNTSVYGSQTNFFNTYKVNKMSNWYYGSTVNNNIVSNGSYDNNSFIYPNLYNSWYHIAMVHICTGTNSSNVYNYVNGIKINNTAIQTTYPTTSINGILNIAGSGYNNVQTLSSFTFYSNIRLYGKPLSDTDISNMYNYDLINTINIFSSNVPIPDIIWLKFDGSNLLTNSASGNSVGINVNSTNGNITNITNNSVTVALIKNILNGNNNYVITSDNFTITGGTTSGIGYSLCFWVYLPSYYTININLINLSNISNYFLGYTSNNNSNGSSIGFNFVYYSNSVSDTTITWPYNNWYHFCMVQTCTGSNTSAIFSYINASLIEYSTTVDIYPATNQTVKLNIAGTNQTSFYSDIRVYSRPLDPSEVNSIYNYGLSKNINNFINIEPDILYLNFNSNTFSLPTTNYNFSTYKTLLNTSTNNNIIPKIWFENGRIQNYNNGNLNVAFIQSINNNYTITTNLLSIPGGQVSGLGYSLCYWINIPTDGLPNNNCALFALGNFNSGGDTVTQNINSVSTYYLGNIINGYGNNVTSLSSYYYINSTSGKGDFNTIINYSNNTNFNNSNIYNTWYHICIVQKTNGLSVANSINQQYPRSNVLIYINGILNIDVYSNDFPGSKTISNNVNVITGIQANLGIAGNNISAYYSDLRIYGRPISNTEIINIYNSGITSGISSFSVPSTIPIFGLAYYDFSTYNGLSLFNSATNLYDAILSDTNIKSINKRNGYNIVNFNGSNYITLNSCLFSNLQSGFSISFWMKFNSGISSNFYYTIASFAVGSGGTAAGSNSIANSLKFLNISAKIYSTNYIYVLFYLTDSTGNMIINDYVLFTTNNFYNDWNNIIITVSSTIGSNYPKLILYYNGVASFYKGGTNMTNRTLTTLKLLLPLTSNNYLGFDGGSNYFIGSISNFNIYNYELTTSQVQTLVSM</sequence>